<evidence type="ECO:0000256" key="3">
    <source>
        <dbReference type="ARBA" id="ARBA00022989"/>
    </source>
</evidence>
<dbReference type="Pfam" id="PF00990">
    <property type="entry name" value="GGDEF"/>
    <property type="match status" value="1"/>
</dbReference>
<dbReference type="CDD" id="cd01949">
    <property type="entry name" value="GGDEF"/>
    <property type="match status" value="1"/>
</dbReference>
<feature type="transmembrane region" description="Helical" evidence="5">
    <location>
        <begin position="12"/>
        <end position="29"/>
    </location>
</feature>
<reference evidence="8" key="1">
    <citation type="submission" date="2022-07" db="EMBL/GenBank/DDBJ databases">
        <title>Complete genome of Vibrio japonicus strain JCM 31412T and phylogenomic assessment of the Nereis clade of the genus Vibrio.</title>
        <authorList>
            <person name="Shlafstein M.D."/>
            <person name="Emsley S.A."/>
            <person name="Ushijima B."/>
            <person name="Videau P."/>
            <person name="Saw J.H."/>
        </authorList>
    </citation>
    <scope>NUCLEOTIDE SEQUENCE</scope>
    <source>
        <strain evidence="8">JCM 31412</strain>
    </source>
</reference>
<dbReference type="Proteomes" id="UP001058602">
    <property type="component" value="Chromosome 2"/>
</dbReference>
<dbReference type="InterPro" id="IPR052163">
    <property type="entry name" value="DGC-Regulatory_Protein"/>
</dbReference>
<dbReference type="Gene3D" id="3.30.450.350">
    <property type="entry name" value="CHASE domain"/>
    <property type="match status" value="1"/>
</dbReference>
<dbReference type="PANTHER" id="PTHR46663:SF2">
    <property type="entry name" value="GGDEF DOMAIN-CONTAINING PROTEIN"/>
    <property type="match status" value="1"/>
</dbReference>
<dbReference type="InterPro" id="IPR000160">
    <property type="entry name" value="GGDEF_dom"/>
</dbReference>
<feature type="transmembrane region" description="Helical" evidence="5">
    <location>
        <begin position="267"/>
        <end position="287"/>
    </location>
</feature>
<organism evidence="8 9">
    <name type="scientific">Vibrio japonicus</name>
    <dbReference type="NCBI Taxonomy" id="1824638"/>
    <lineage>
        <taxon>Bacteria</taxon>
        <taxon>Pseudomonadati</taxon>
        <taxon>Pseudomonadota</taxon>
        <taxon>Gammaproteobacteria</taxon>
        <taxon>Vibrionales</taxon>
        <taxon>Vibrionaceae</taxon>
        <taxon>Vibrio</taxon>
    </lineage>
</organism>
<dbReference type="Gene3D" id="3.30.70.270">
    <property type="match status" value="1"/>
</dbReference>
<dbReference type="InterPro" id="IPR029787">
    <property type="entry name" value="Nucleotide_cyclase"/>
</dbReference>
<comment type="subcellular location">
    <subcellularLocation>
        <location evidence="1">Membrane</location>
    </subcellularLocation>
</comment>
<feature type="domain" description="GGDEF" evidence="7">
    <location>
        <begin position="327"/>
        <end position="457"/>
    </location>
</feature>
<evidence type="ECO:0000313" key="9">
    <source>
        <dbReference type="Proteomes" id="UP001058602"/>
    </source>
</evidence>
<name>A0ABY5LPI3_9VIBR</name>
<dbReference type="SMART" id="SM01079">
    <property type="entry name" value="CHASE"/>
    <property type="match status" value="1"/>
</dbReference>
<keyword evidence="4 5" id="KW-0472">Membrane</keyword>
<sequence>MGYRLAKHWHVVSLFIFLTTISIILVEYLESAQKSFLRDSLRSRAKDELSIIRSQLESLVVSDIYVANGLNTLIAVNPDVDLSGWDLIAASIMRKSNNIRLIGLAPDNVISHVYPMEGNERAIGLDYRTVPSQWRTIEKATELQEIYIAGPVELVQGGRALIARVPIYLDPPYNTRYWGMCSSVIDLGGLFKDAGIAAFEEKYNFAIRGVDSEGWNGDLFYGSQSTFDAALAVEIVNFPHGGWVLAASEKQDLLNHSEWYRVHTARLIGYPILLVLLLAFGQIYRLYVVANRRALQDELTKLPNRRYFMYTIETYFESAQSSQNDNVKFALLNVDLDKFKEVNDTYGHAAGDEVLIATAERATKALRSSDLVARIGGDEFLVLIPRVTNQSTVEIVVEKLKKAISQTPITFENHLIDIDVSVGCVLYQPEFNSVEDMLHAADSSMYEIKNAKSQTFD</sequence>
<proteinExistence type="predicted"/>
<keyword evidence="2 5" id="KW-0812">Transmembrane</keyword>
<keyword evidence="3 5" id="KW-1133">Transmembrane helix</keyword>
<feature type="domain" description="CHASE" evidence="6">
    <location>
        <begin position="109"/>
        <end position="246"/>
    </location>
</feature>
<keyword evidence="9" id="KW-1185">Reference proteome</keyword>
<protein>
    <submittedName>
        <fullName evidence="8">Sensor domain-containing diguanylate cyclase</fullName>
    </submittedName>
</protein>
<gene>
    <name evidence="8" type="ORF">NP165_15640</name>
</gene>
<dbReference type="RefSeq" id="WP_257086681.1">
    <property type="nucleotide sequence ID" value="NZ_CP102097.1"/>
</dbReference>
<evidence type="ECO:0000313" key="8">
    <source>
        <dbReference type="EMBL" id="UUM32982.1"/>
    </source>
</evidence>
<evidence type="ECO:0000256" key="2">
    <source>
        <dbReference type="ARBA" id="ARBA00022692"/>
    </source>
</evidence>
<dbReference type="PANTHER" id="PTHR46663">
    <property type="entry name" value="DIGUANYLATE CYCLASE DGCT-RELATED"/>
    <property type="match status" value="1"/>
</dbReference>
<dbReference type="PROSITE" id="PS50887">
    <property type="entry name" value="GGDEF"/>
    <property type="match status" value="1"/>
</dbReference>
<evidence type="ECO:0000256" key="5">
    <source>
        <dbReference type="SAM" id="Phobius"/>
    </source>
</evidence>
<dbReference type="PROSITE" id="PS50839">
    <property type="entry name" value="CHASE"/>
    <property type="match status" value="1"/>
</dbReference>
<accession>A0ABY5LPI3</accession>
<dbReference type="EMBL" id="CP102097">
    <property type="protein sequence ID" value="UUM32982.1"/>
    <property type="molecule type" value="Genomic_DNA"/>
</dbReference>
<evidence type="ECO:0000259" key="7">
    <source>
        <dbReference type="PROSITE" id="PS50887"/>
    </source>
</evidence>
<dbReference type="InterPro" id="IPR006189">
    <property type="entry name" value="CHASE_dom"/>
</dbReference>
<dbReference type="Pfam" id="PF03924">
    <property type="entry name" value="CHASE"/>
    <property type="match status" value="1"/>
</dbReference>
<evidence type="ECO:0000259" key="6">
    <source>
        <dbReference type="PROSITE" id="PS50839"/>
    </source>
</evidence>
<dbReference type="InterPro" id="IPR042240">
    <property type="entry name" value="CHASE_sf"/>
</dbReference>
<dbReference type="SUPFAM" id="SSF55073">
    <property type="entry name" value="Nucleotide cyclase"/>
    <property type="match status" value="1"/>
</dbReference>
<evidence type="ECO:0000256" key="4">
    <source>
        <dbReference type="ARBA" id="ARBA00023136"/>
    </source>
</evidence>
<evidence type="ECO:0000256" key="1">
    <source>
        <dbReference type="ARBA" id="ARBA00004370"/>
    </source>
</evidence>
<dbReference type="NCBIfam" id="TIGR00254">
    <property type="entry name" value="GGDEF"/>
    <property type="match status" value="1"/>
</dbReference>
<dbReference type="InterPro" id="IPR043128">
    <property type="entry name" value="Rev_trsase/Diguanyl_cyclase"/>
</dbReference>
<dbReference type="SMART" id="SM00267">
    <property type="entry name" value="GGDEF"/>
    <property type="match status" value="1"/>
</dbReference>